<keyword evidence="2" id="KW-1185">Reference proteome</keyword>
<organism evidence="1 2">
    <name type="scientific">Gossypium arboreum</name>
    <name type="common">Tree cotton</name>
    <name type="synonym">Gossypium nanking</name>
    <dbReference type="NCBI Taxonomy" id="29729"/>
    <lineage>
        <taxon>Eukaryota</taxon>
        <taxon>Viridiplantae</taxon>
        <taxon>Streptophyta</taxon>
        <taxon>Embryophyta</taxon>
        <taxon>Tracheophyta</taxon>
        <taxon>Spermatophyta</taxon>
        <taxon>Magnoliopsida</taxon>
        <taxon>eudicotyledons</taxon>
        <taxon>Gunneridae</taxon>
        <taxon>Pentapetalae</taxon>
        <taxon>rosids</taxon>
        <taxon>malvids</taxon>
        <taxon>Malvales</taxon>
        <taxon>Malvaceae</taxon>
        <taxon>Malvoideae</taxon>
        <taxon>Gossypium</taxon>
    </lineage>
</organism>
<accession>A0ABR0N4Y4</accession>
<evidence type="ECO:0000313" key="2">
    <source>
        <dbReference type="Proteomes" id="UP001358586"/>
    </source>
</evidence>
<dbReference type="Proteomes" id="UP001358586">
    <property type="component" value="Chromosome 11"/>
</dbReference>
<proteinExistence type="predicted"/>
<evidence type="ECO:0000313" key="1">
    <source>
        <dbReference type="EMBL" id="KAK5784890.1"/>
    </source>
</evidence>
<dbReference type="EMBL" id="JARKNE010000011">
    <property type="protein sequence ID" value="KAK5784890.1"/>
    <property type="molecule type" value="Genomic_DNA"/>
</dbReference>
<reference evidence="1 2" key="1">
    <citation type="submission" date="2023-03" db="EMBL/GenBank/DDBJ databases">
        <title>WGS of Gossypium arboreum.</title>
        <authorList>
            <person name="Yu D."/>
        </authorList>
    </citation>
    <scope>NUCLEOTIDE SEQUENCE [LARGE SCALE GENOMIC DNA]</scope>
    <source>
        <tissue evidence="1">Leaf</tissue>
    </source>
</reference>
<name>A0ABR0N4Y4_GOSAR</name>
<sequence length="87" mass="10025">MSRSRNKEDVAPSDDYGLRWGKSVEAKLGKAMSKLRLHETLHARIAESLFLQPILQVVVEVGKLFRGPSAYELTWVHLEDEYKEIQE</sequence>
<protein>
    <submittedName>
        <fullName evidence="1">Uncharacterized protein</fullName>
    </submittedName>
</protein>
<comment type="caution">
    <text evidence="1">The sequence shown here is derived from an EMBL/GenBank/DDBJ whole genome shotgun (WGS) entry which is preliminary data.</text>
</comment>
<gene>
    <name evidence="1" type="ORF">PVK06_039431</name>
</gene>